<dbReference type="OrthoDB" id="9787072at2"/>
<evidence type="ECO:0000256" key="7">
    <source>
        <dbReference type="ARBA" id="ARBA00039058"/>
    </source>
</evidence>
<comment type="function">
    <text evidence="9">Catalyzes the first step in the biosynthesis of ornithine lipids, which are phosphorus-free membrane lipids. Catalyzes the 3-hydroxyacyl-acyl carrier protein-dependent acylation of ornithine to form lyso-ornithine lipid (LOL).</text>
</comment>
<evidence type="ECO:0000256" key="3">
    <source>
        <dbReference type="ARBA" id="ARBA00022679"/>
    </source>
</evidence>
<evidence type="ECO:0000256" key="11">
    <source>
        <dbReference type="SAM" id="MobiDB-lite"/>
    </source>
</evidence>
<keyword evidence="3" id="KW-0808">Transferase</keyword>
<dbReference type="EC" id="2.3.2.30" evidence="7"/>
<dbReference type="GO" id="GO:0043810">
    <property type="term" value="F:ornithine-acyl [acyl carrier protein] N-acyltransferase activity"/>
    <property type="evidence" value="ECO:0007669"/>
    <property type="project" value="UniProtKB-EC"/>
</dbReference>
<reference evidence="12 13" key="1">
    <citation type="submission" date="2015-04" db="EMBL/GenBank/DDBJ databases">
        <authorList>
            <person name="Syromyatnikov M.Y."/>
            <person name="Popov V.N."/>
        </authorList>
    </citation>
    <scope>NUCLEOTIDE SEQUENCE [LARGE SCALE GENOMIC DNA]</scope>
    <source>
        <strain evidence="12 13">CECT 5292</strain>
    </source>
</reference>
<dbReference type="Proteomes" id="UP000048949">
    <property type="component" value="Unassembled WGS sequence"/>
</dbReference>
<evidence type="ECO:0000313" key="13">
    <source>
        <dbReference type="Proteomes" id="UP000048949"/>
    </source>
</evidence>
<organism evidence="12 13">
    <name type="scientific">Nereida ignava</name>
    <dbReference type="NCBI Taxonomy" id="282199"/>
    <lineage>
        <taxon>Bacteria</taxon>
        <taxon>Pseudomonadati</taxon>
        <taxon>Pseudomonadota</taxon>
        <taxon>Alphaproteobacteria</taxon>
        <taxon>Rhodobacterales</taxon>
        <taxon>Roseobacteraceae</taxon>
        <taxon>Nereida</taxon>
    </lineage>
</organism>
<keyword evidence="13" id="KW-1185">Reference proteome</keyword>
<keyword evidence="5" id="KW-0012">Acyltransferase</keyword>
<dbReference type="STRING" id="282199.GCA_001049735_00109"/>
<evidence type="ECO:0000256" key="6">
    <source>
        <dbReference type="ARBA" id="ARBA00038095"/>
    </source>
</evidence>
<dbReference type="InterPro" id="IPR052351">
    <property type="entry name" value="Ornithine_N-alpha-AT"/>
</dbReference>
<name>A0A0U1NH91_9RHOB</name>
<proteinExistence type="inferred from homology"/>
<evidence type="ECO:0000256" key="9">
    <source>
        <dbReference type="ARBA" id="ARBA00045724"/>
    </source>
</evidence>
<comment type="similarity">
    <text evidence="6">Belongs to the acetyltransferase family. OlsB subfamily.</text>
</comment>
<dbReference type="RefSeq" id="WP_048597390.1">
    <property type="nucleotide sequence ID" value="NZ_CBFHGK010000003.1"/>
</dbReference>
<dbReference type="EMBL" id="CVQV01000002">
    <property type="protein sequence ID" value="CRK74084.1"/>
    <property type="molecule type" value="Genomic_DNA"/>
</dbReference>
<comment type="catalytic activity">
    <reaction evidence="10">
        <text>a (3R)-hydroxyacyl-[ACP] + L-ornithine = a lyso-ornithine lipid + holo-[ACP] + H(+)</text>
        <dbReference type="Rhea" id="RHEA:20633"/>
        <dbReference type="Rhea" id="RHEA-COMP:9685"/>
        <dbReference type="Rhea" id="RHEA-COMP:9945"/>
        <dbReference type="ChEBI" id="CHEBI:15378"/>
        <dbReference type="ChEBI" id="CHEBI:46911"/>
        <dbReference type="ChEBI" id="CHEBI:64479"/>
        <dbReference type="ChEBI" id="CHEBI:78827"/>
        <dbReference type="ChEBI" id="CHEBI:138482"/>
        <dbReference type="EC" id="2.3.2.30"/>
    </reaction>
    <physiologicalReaction direction="left-to-right" evidence="10">
        <dbReference type="Rhea" id="RHEA:20634"/>
    </physiologicalReaction>
</comment>
<evidence type="ECO:0000256" key="5">
    <source>
        <dbReference type="ARBA" id="ARBA00023315"/>
    </source>
</evidence>
<evidence type="ECO:0000256" key="4">
    <source>
        <dbReference type="ARBA" id="ARBA00023098"/>
    </source>
</evidence>
<keyword evidence="4" id="KW-0443">Lipid metabolism</keyword>
<evidence type="ECO:0000256" key="2">
    <source>
        <dbReference type="ARBA" id="ARBA00022516"/>
    </source>
</evidence>
<gene>
    <name evidence="12" type="ORF">NIG5292_00109</name>
</gene>
<feature type="region of interest" description="Disordered" evidence="11">
    <location>
        <begin position="1"/>
        <end position="23"/>
    </location>
</feature>
<sequence length="270" mass="29036">MQPRDASFDEPLSPAPPTRSAPRFIARPASGPAELHALQALRHRAFFGSAGIDADPFDALSQHHVVVDHQQDGRIVGGFRTRVLQPVTTPQGAASYADSYTGGFYDLRPFAERGDTVLELGRVCVDPNVQNADVLRRAWGALAQLVRVADVDVIIGCSSFEGTEIARHTDVLCHLFAKHGRQGHGTPVLLDGQAGEIAGGKAVALASLTPTGQVLRPTDVPPLLRTYLLMGGWIGDHAVIDPHMKTTHVFTALRVADVPEARKRLADSWA</sequence>
<accession>A0A0U1NH91</accession>
<evidence type="ECO:0000256" key="10">
    <source>
        <dbReference type="ARBA" id="ARBA00047785"/>
    </source>
</evidence>
<dbReference type="PANTHER" id="PTHR37323:SF1">
    <property type="entry name" value="L-ORNITHINE N(ALPHA)-ACYLTRANSFERASE"/>
    <property type="match status" value="1"/>
</dbReference>
<dbReference type="PANTHER" id="PTHR37323">
    <property type="entry name" value="GCN5-RELATED N-ACETYLTRANSFERASE"/>
    <property type="match status" value="1"/>
</dbReference>
<comment type="pathway">
    <text evidence="1">Lipid metabolism.</text>
</comment>
<dbReference type="Pfam" id="PF13444">
    <property type="entry name" value="Acetyltransf_5"/>
    <property type="match status" value="1"/>
</dbReference>
<protein>
    <recommendedName>
        <fullName evidence="8">L-ornithine N(alpha)-acyltransferase</fullName>
        <ecNumber evidence="7">2.3.2.30</ecNumber>
    </recommendedName>
</protein>
<dbReference type="AlphaFoldDB" id="A0A0U1NH91"/>
<keyword evidence="2" id="KW-0444">Lipid biosynthesis</keyword>
<evidence type="ECO:0000313" key="12">
    <source>
        <dbReference type="EMBL" id="CRK74084.1"/>
    </source>
</evidence>
<dbReference type="SUPFAM" id="SSF55729">
    <property type="entry name" value="Acyl-CoA N-acyltransferases (Nat)"/>
    <property type="match status" value="1"/>
</dbReference>
<dbReference type="Gene3D" id="3.40.630.30">
    <property type="match status" value="1"/>
</dbReference>
<dbReference type="GO" id="GO:0006629">
    <property type="term" value="P:lipid metabolic process"/>
    <property type="evidence" value="ECO:0007669"/>
    <property type="project" value="UniProtKB-KW"/>
</dbReference>
<evidence type="ECO:0000256" key="1">
    <source>
        <dbReference type="ARBA" id="ARBA00005189"/>
    </source>
</evidence>
<dbReference type="InterPro" id="IPR016181">
    <property type="entry name" value="Acyl_CoA_acyltransferase"/>
</dbReference>
<evidence type="ECO:0000256" key="8">
    <source>
        <dbReference type="ARBA" id="ARBA00039866"/>
    </source>
</evidence>